<protein>
    <submittedName>
        <fullName evidence="1">Uncharacterized protein</fullName>
    </submittedName>
</protein>
<evidence type="ECO:0000313" key="2">
    <source>
        <dbReference type="Proteomes" id="UP000324222"/>
    </source>
</evidence>
<dbReference type="AlphaFoldDB" id="A0A5B7JEJ2"/>
<gene>
    <name evidence="1" type="ORF">E2C01_087619</name>
</gene>
<keyword evidence="2" id="KW-1185">Reference proteome</keyword>
<name>A0A5B7JEJ2_PORTR</name>
<proteinExistence type="predicted"/>
<accession>A0A5B7JEJ2</accession>
<dbReference type="Proteomes" id="UP000324222">
    <property type="component" value="Unassembled WGS sequence"/>
</dbReference>
<evidence type="ECO:0000313" key="1">
    <source>
        <dbReference type="EMBL" id="MPC92526.1"/>
    </source>
</evidence>
<dbReference type="EMBL" id="VSRR010091583">
    <property type="protein sequence ID" value="MPC92526.1"/>
    <property type="molecule type" value="Genomic_DNA"/>
</dbReference>
<comment type="caution">
    <text evidence="1">The sequence shown here is derived from an EMBL/GenBank/DDBJ whole genome shotgun (WGS) entry which is preliminary data.</text>
</comment>
<sequence>MCHSWAVYKSLTVSPRRVRKEREGRGRQEIRGCLPVLSYVAHSTCTQLAQHSLSHPL</sequence>
<reference evidence="1 2" key="1">
    <citation type="submission" date="2019-05" db="EMBL/GenBank/DDBJ databases">
        <title>Another draft genome of Portunus trituberculatus and its Hox gene families provides insights of decapod evolution.</title>
        <authorList>
            <person name="Jeong J.-H."/>
            <person name="Song I."/>
            <person name="Kim S."/>
            <person name="Choi T."/>
            <person name="Kim D."/>
            <person name="Ryu S."/>
            <person name="Kim W."/>
        </authorList>
    </citation>
    <scope>NUCLEOTIDE SEQUENCE [LARGE SCALE GENOMIC DNA]</scope>
    <source>
        <tissue evidence="1">Muscle</tissue>
    </source>
</reference>
<organism evidence="1 2">
    <name type="scientific">Portunus trituberculatus</name>
    <name type="common">Swimming crab</name>
    <name type="synonym">Neptunus trituberculatus</name>
    <dbReference type="NCBI Taxonomy" id="210409"/>
    <lineage>
        <taxon>Eukaryota</taxon>
        <taxon>Metazoa</taxon>
        <taxon>Ecdysozoa</taxon>
        <taxon>Arthropoda</taxon>
        <taxon>Crustacea</taxon>
        <taxon>Multicrustacea</taxon>
        <taxon>Malacostraca</taxon>
        <taxon>Eumalacostraca</taxon>
        <taxon>Eucarida</taxon>
        <taxon>Decapoda</taxon>
        <taxon>Pleocyemata</taxon>
        <taxon>Brachyura</taxon>
        <taxon>Eubrachyura</taxon>
        <taxon>Portunoidea</taxon>
        <taxon>Portunidae</taxon>
        <taxon>Portuninae</taxon>
        <taxon>Portunus</taxon>
    </lineage>
</organism>